<proteinExistence type="predicted"/>
<keyword evidence="1" id="KW-0812">Transmembrane</keyword>
<feature type="transmembrane region" description="Helical" evidence="1">
    <location>
        <begin position="69"/>
        <end position="87"/>
    </location>
</feature>
<keyword evidence="1" id="KW-1133">Transmembrane helix</keyword>
<dbReference type="EMBL" id="WIRE01000001">
    <property type="protein sequence ID" value="MQX53645.1"/>
    <property type="molecule type" value="Genomic_DNA"/>
</dbReference>
<feature type="transmembrane region" description="Helical" evidence="1">
    <location>
        <begin position="128"/>
        <end position="152"/>
    </location>
</feature>
<evidence type="ECO:0008006" key="4">
    <source>
        <dbReference type="Google" id="ProtNLM"/>
    </source>
</evidence>
<organism evidence="2 3">
    <name type="scientific">Alcanivorax sediminis</name>
    <dbReference type="NCBI Taxonomy" id="2663008"/>
    <lineage>
        <taxon>Bacteria</taxon>
        <taxon>Pseudomonadati</taxon>
        <taxon>Pseudomonadota</taxon>
        <taxon>Gammaproteobacteria</taxon>
        <taxon>Oceanospirillales</taxon>
        <taxon>Alcanivoracaceae</taxon>
        <taxon>Alcanivorax</taxon>
    </lineage>
</organism>
<dbReference type="RefSeq" id="WP_153501013.1">
    <property type="nucleotide sequence ID" value="NZ_WIRE01000001.1"/>
</dbReference>
<evidence type="ECO:0000313" key="3">
    <source>
        <dbReference type="Proteomes" id="UP000469421"/>
    </source>
</evidence>
<dbReference type="Proteomes" id="UP000469421">
    <property type="component" value="Unassembled WGS sequence"/>
</dbReference>
<feature type="transmembrane region" description="Helical" evidence="1">
    <location>
        <begin position="29"/>
        <end position="48"/>
    </location>
</feature>
<feature type="transmembrane region" description="Helical" evidence="1">
    <location>
        <begin position="164"/>
        <end position="188"/>
    </location>
</feature>
<comment type="caution">
    <text evidence="2">The sequence shown here is derived from an EMBL/GenBank/DDBJ whole genome shotgun (WGS) entry which is preliminary data.</text>
</comment>
<dbReference type="AlphaFoldDB" id="A0A6N7LX23"/>
<gene>
    <name evidence="2" type="ORF">GFN93_10315</name>
</gene>
<evidence type="ECO:0000256" key="1">
    <source>
        <dbReference type="SAM" id="Phobius"/>
    </source>
</evidence>
<evidence type="ECO:0000313" key="2">
    <source>
        <dbReference type="EMBL" id="MQX53645.1"/>
    </source>
</evidence>
<reference evidence="2 3" key="1">
    <citation type="submission" date="2019-10" db="EMBL/GenBank/DDBJ databases">
        <title>Alcanivorax sp.PA15-N-34 draft genome sequence.</title>
        <authorList>
            <person name="Liao X."/>
            <person name="Shao Z."/>
        </authorList>
    </citation>
    <scope>NUCLEOTIDE SEQUENCE [LARGE SCALE GENOMIC DNA]</scope>
    <source>
        <strain evidence="2 3">PA15-N-34</strain>
    </source>
</reference>
<keyword evidence="3" id="KW-1185">Reference proteome</keyword>
<dbReference type="Gene3D" id="1.25.40.10">
    <property type="entry name" value="Tetratricopeptide repeat domain"/>
    <property type="match status" value="1"/>
</dbReference>
<dbReference type="SUPFAM" id="SSF48452">
    <property type="entry name" value="TPR-like"/>
    <property type="match status" value="1"/>
</dbReference>
<accession>A0A6N7LX23</accession>
<dbReference type="InterPro" id="IPR011990">
    <property type="entry name" value="TPR-like_helical_dom_sf"/>
</dbReference>
<keyword evidence="1" id="KW-0472">Membrane</keyword>
<feature type="transmembrane region" description="Helical" evidence="1">
    <location>
        <begin position="93"/>
        <end position="116"/>
    </location>
</feature>
<protein>
    <recommendedName>
        <fullName evidence="4">Tetratricopeptide repeat protein</fullName>
    </recommendedName>
</protein>
<name>A0A6N7LX23_9GAMM</name>
<sequence length="398" mass="43615">MGYPLRPPALWLLLLFGLANVMLSNMMTFLFFLFVSTLLSVYAMLVIADVARDNWTPPSPMDGISEGGLLFRQIGLLLVLFTGPFLFASVSMVLALGLLALATFILPAALMLLALSGSLLMALNPLRWLQLILTVGASYLLLWLAVMGVTAAPALLESGEALPALVFVGATFSAYTTLVAAAMMGAMLNQKARQLGLAIDEDRGRSLPEDEYEVAEVLGGAHIYAQEGRLQDALAVVNRGLTTLPTHPELNRRRLRLLKLLGKESPWLEQLARFVRHQLGSGNAGTAVQIWLEAVQQQPELRFEDDPALCLSLAKALYERGRIREAQQLLVNLHQRAPQFKGLGEAYMLLARLYLELGSADTAKRLVGFVKKHFPQDHDSQQGMVTANLLERLQSQSG</sequence>